<dbReference type="Gene3D" id="2.40.260.10">
    <property type="entry name" value="Sortase"/>
    <property type="match status" value="1"/>
</dbReference>
<dbReference type="AlphaFoldDB" id="A0A6J4L6J1"/>
<feature type="region of interest" description="Disordered" evidence="2">
    <location>
        <begin position="49"/>
        <end position="83"/>
    </location>
</feature>
<dbReference type="InterPro" id="IPR023365">
    <property type="entry name" value="Sortase_dom-sf"/>
</dbReference>
<evidence type="ECO:0000313" key="3">
    <source>
        <dbReference type="EMBL" id="CAA9324273.1"/>
    </source>
</evidence>
<evidence type="ECO:0000256" key="1">
    <source>
        <dbReference type="ARBA" id="ARBA00022801"/>
    </source>
</evidence>
<dbReference type="Pfam" id="PF04203">
    <property type="entry name" value="Sortase"/>
    <property type="match status" value="1"/>
</dbReference>
<dbReference type="EMBL" id="CADCTS010000403">
    <property type="protein sequence ID" value="CAA9324273.1"/>
    <property type="molecule type" value="Genomic_DNA"/>
</dbReference>
<name>A0A6J4L6J1_9ACTN</name>
<dbReference type="NCBIfam" id="NF033748">
    <property type="entry name" value="class_F_sortase"/>
    <property type="match status" value="1"/>
</dbReference>
<feature type="compositionally biased region" description="Low complexity" evidence="2">
    <location>
        <begin position="49"/>
        <end position="59"/>
    </location>
</feature>
<dbReference type="SUPFAM" id="SSF63817">
    <property type="entry name" value="Sortase"/>
    <property type="match status" value="1"/>
</dbReference>
<evidence type="ECO:0000256" key="2">
    <source>
        <dbReference type="SAM" id="MobiDB-lite"/>
    </source>
</evidence>
<keyword evidence="1" id="KW-0378">Hydrolase</keyword>
<organism evidence="3">
    <name type="scientific">uncultured Friedmanniella sp</name>
    <dbReference type="NCBI Taxonomy" id="335381"/>
    <lineage>
        <taxon>Bacteria</taxon>
        <taxon>Bacillati</taxon>
        <taxon>Actinomycetota</taxon>
        <taxon>Actinomycetes</taxon>
        <taxon>Propionibacteriales</taxon>
        <taxon>Nocardioidaceae</taxon>
        <taxon>Friedmanniella</taxon>
        <taxon>environmental samples</taxon>
    </lineage>
</organism>
<dbReference type="InterPro" id="IPR005754">
    <property type="entry name" value="Sortase"/>
</dbReference>
<accession>A0A6J4L6J1</accession>
<protein>
    <recommendedName>
        <fullName evidence="4">Secreted protein</fullName>
    </recommendedName>
</protein>
<gene>
    <name evidence="3" type="ORF">AVDCRST_MAG48-2820</name>
</gene>
<proteinExistence type="predicted"/>
<evidence type="ECO:0008006" key="4">
    <source>
        <dbReference type="Google" id="ProtNLM"/>
    </source>
</evidence>
<dbReference type="CDD" id="cd05829">
    <property type="entry name" value="Sortase_F"/>
    <property type="match status" value="1"/>
</dbReference>
<reference evidence="3" key="1">
    <citation type="submission" date="2020-02" db="EMBL/GenBank/DDBJ databases">
        <authorList>
            <person name="Meier V. D."/>
        </authorList>
    </citation>
    <scope>NUCLEOTIDE SEQUENCE</scope>
    <source>
        <strain evidence="3">AVDCRST_MAG48</strain>
    </source>
</reference>
<dbReference type="InterPro" id="IPR042001">
    <property type="entry name" value="Sortase_F"/>
</dbReference>
<dbReference type="GO" id="GO:0016787">
    <property type="term" value="F:hydrolase activity"/>
    <property type="evidence" value="ECO:0007669"/>
    <property type="project" value="UniProtKB-KW"/>
</dbReference>
<sequence length="246" mass="26086">MRRTPADRDRHRGAVQTRTVIAAASALLGAVLLAAGLLSEPAPPAAVVAPARVTASPTETPTPAPTDTPERDRRPAPGARAPVDLRDRITGSVLAESEPVSLAIPDLDVRTRLVDLGLDSRGELEVPQDPARAGWFSRGAAPGALGPAVVAGHVTWDGVPAVFHRLGTLRRGAHVWVTRADGRTVLFTVTRVAQFSKSAFPTEAVYGPVDHAGLRLITCGGTYDTARHRYLDNVVVFARLSAVRDR</sequence>